<gene>
    <name evidence="2" type="ORF">MBESOW_P3280</name>
</gene>
<accession>A0A401J5U3</accession>
<dbReference type="InterPro" id="IPR037523">
    <property type="entry name" value="VOC_core"/>
</dbReference>
<proteinExistence type="predicted"/>
<dbReference type="InterPro" id="IPR029068">
    <property type="entry name" value="Glyas_Bleomycin-R_OHBP_Dase"/>
</dbReference>
<organism evidence="2 3">
    <name type="scientific">Sphingobium xenophagum</name>
    <dbReference type="NCBI Taxonomy" id="121428"/>
    <lineage>
        <taxon>Bacteria</taxon>
        <taxon>Pseudomonadati</taxon>
        <taxon>Pseudomonadota</taxon>
        <taxon>Alphaproteobacteria</taxon>
        <taxon>Sphingomonadales</taxon>
        <taxon>Sphingomonadaceae</taxon>
        <taxon>Sphingobium</taxon>
    </lineage>
</organism>
<dbReference type="Gene3D" id="3.10.180.10">
    <property type="entry name" value="2,3-Dihydroxybiphenyl 1,2-Dioxygenase, domain 1"/>
    <property type="match status" value="1"/>
</dbReference>
<name>A0A401J5U3_SPHXE</name>
<comment type="caution">
    <text evidence="2">The sequence shown here is derived from an EMBL/GenBank/DDBJ whole genome shotgun (WGS) entry which is preliminary data.</text>
</comment>
<dbReference type="Proteomes" id="UP000290975">
    <property type="component" value="Unassembled WGS sequence"/>
</dbReference>
<evidence type="ECO:0000259" key="1">
    <source>
        <dbReference type="PROSITE" id="PS51819"/>
    </source>
</evidence>
<keyword evidence="3" id="KW-1185">Reference proteome</keyword>
<sequence length="143" mass="15431">MLSSGPIMKEGKHGMPVLGMGGLFFRAHDPDALNAWCRTHLGVGAGCVSDPDAQPDEWTWRTLGGPMVFAAFKADSDYFAADKAFMINLRVSDLDSLLTGLRDAGIAVITNAEWDHPDVGRFARIHDPEGNAIELWEPPAPAA</sequence>
<dbReference type="SUPFAM" id="SSF54593">
    <property type="entry name" value="Glyoxalase/Bleomycin resistance protein/Dihydroxybiphenyl dioxygenase"/>
    <property type="match status" value="1"/>
</dbReference>
<evidence type="ECO:0000313" key="3">
    <source>
        <dbReference type="Proteomes" id="UP000290975"/>
    </source>
</evidence>
<reference evidence="2 3" key="1">
    <citation type="submission" date="2014-12" db="EMBL/GenBank/DDBJ databases">
        <title>Whole genome sequencing of Sphingobium xenophagum OW59.</title>
        <authorList>
            <person name="Ohta Y."/>
            <person name="Nishi S."/>
            <person name="Hatada Y."/>
        </authorList>
    </citation>
    <scope>NUCLEOTIDE SEQUENCE [LARGE SCALE GENOMIC DNA]</scope>
    <source>
        <strain evidence="2 3">OW59</strain>
    </source>
</reference>
<feature type="domain" description="VOC" evidence="1">
    <location>
        <begin position="19"/>
        <end position="138"/>
    </location>
</feature>
<dbReference type="EMBL" id="BBQY01000022">
    <property type="protein sequence ID" value="GBH32019.1"/>
    <property type="molecule type" value="Genomic_DNA"/>
</dbReference>
<dbReference type="AlphaFoldDB" id="A0A401J5U3"/>
<evidence type="ECO:0000313" key="2">
    <source>
        <dbReference type="EMBL" id="GBH32019.1"/>
    </source>
</evidence>
<dbReference type="PROSITE" id="PS51819">
    <property type="entry name" value="VOC"/>
    <property type="match status" value="1"/>
</dbReference>
<dbReference type="STRING" id="1192759.GCA_000277525_00260"/>
<protein>
    <recommendedName>
        <fullName evidence="1">VOC domain-containing protein</fullName>
    </recommendedName>
</protein>